<dbReference type="Proteomes" id="UP000076722">
    <property type="component" value="Unassembled WGS sequence"/>
</dbReference>
<dbReference type="PANTHER" id="PTHR18884">
    <property type="entry name" value="SEPTIN"/>
    <property type="match status" value="1"/>
</dbReference>
<evidence type="ECO:0000313" key="5">
    <source>
        <dbReference type="Proteomes" id="UP000076722"/>
    </source>
</evidence>
<dbReference type="AlphaFoldDB" id="A0A164V2F2"/>
<feature type="region of interest" description="Disordered" evidence="2">
    <location>
        <begin position="1"/>
        <end position="35"/>
    </location>
</feature>
<evidence type="ECO:0000256" key="2">
    <source>
        <dbReference type="SAM" id="MobiDB-lite"/>
    </source>
</evidence>
<proteinExistence type="inferred from homology"/>
<dbReference type="InterPro" id="IPR030379">
    <property type="entry name" value="G_SEPTIN_dom"/>
</dbReference>
<dbReference type="SUPFAM" id="SSF52540">
    <property type="entry name" value="P-loop containing nucleoside triphosphate hydrolases"/>
    <property type="match status" value="1"/>
</dbReference>
<protein>
    <recommendedName>
        <fullName evidence="3">Septin-type G domain-containing protein</fullName>
    </recommendedName>
</protein>
<comment type="similarity">
    <text evidence="1">Belongs to the TRAFAC class TrmE-Era-EngA-EngB-Septin-like GTPase superfamily. Septin GTPase family.</text>
</comment>
<feature type="compositionally biased region" description="Polar residues" evidence="2">
    <location>
        <begin position="69"/>
        <end position="83"/>
    </location>
</feature>
<dbReference type="OrthoDB" id="10261408at2759"/>
<dbReference type="STRING" id="1314777.A0A164V2F2"/>
<feature type="compositionally biased region" description="Acidic residues" evidence="2">
    <location>
        <begin position="322"/>
        <end position="335"/>
    </location>
</feature>
<feature type="domain" description="Septin-type G" evidence="3">
    <location>
        <begin position="166"/>
        <end position="493"/>
    </location>
</feature>
<dbReference type="EMBL" id="KV419406">
    <property type="protein sequence ID" value="KZS93752.1"/>
    <property type="molecule type" value="Genomic_DNA"/>
</dbReference>
<feature type="compositionally biased region" description="Basic residues" evidence="2">
    <location>
        <begin position="475"/>
        <end position="487"/>
    </location>
</feature>
<feature type="compositionally biased region" description="Basic residues" evidence="2">
    <location>
        <begin position="1"/>
        <end position="12"/>
    </location>
</feature>
<feature type="compositionally biased region" description="Basic residues" evidence="2">
    <location>
        <begin position="502"/>
        <end position="512"/>
    </location>
</feature>
<evidence type="ECO:0000256" key="1">
    <source>
        <dbReference type="RuleBase" id="RU004560"/>
    </source>
</evidence>
<name>A0A164V2F2_9AGAM</name>
<dbReference type="Pfam" id="PF00735">
    <property type="entry name" value="Septin"/>
    <property type="match status" value="3"/>
</dbReference>
<feature type="compositionally biased region" description="Acidic residues" evidence="2">
    <location>
        <begin position="456"/>
        <end position="470"/>
    </location>
</feature>
<keyword evidence="1" id="KW-0547">Nucleotide-binding</keyword>
<feature type="region of interest" description="Disordered" evidence="2">
    <location>
        <begin position="402"/>
        <end position="517"/>
    </location>
</feature>
<reference evidence="4 5" key="1">
    <citation type="journal article" date="2016" name="Mol. Biol. Evol.">
        <title>Comparative Genomics of Early-Diverging Mushroom-Forming Fungi Provides Insights into the Origins of Lignocellulose Decay Capabilities.</title>
        <authorList>
            <person name="Nagy L.G."/>
            <person name="Riley R."/>
            <person name="Tritt A."/>
            <person name="Adam C."/>
            <person name="Daum C."/>
            <person name="Floudas D."/>
            <person name="Sun H."/>
            <person name="Yadav J.S."/>
            <person name="Pangilinan J."/>
            <person name="Larsson K.H."/>
            <person name="Matsuura K."/>
            <person name="Barry K."/>
            <person name="Labutti K."/>
            <person name="Kuo R."/>
            <person name="Ohm R.A."/>
            <person name="Bhattacharya S.S."/>
            <person name="Shirouzu T."/>
            <person name="Yoshinaga Y."/>
            <person name="Martin F.M."/>
            <person name="Grigoriev I.V."/>
            <person name="Hibbett D.S."/>
        </authorList>
    </citation>
    <scope>NUCLEOTIDE SEQUENCE [LARGE SCALE GENOMIC DNA]</scope>
    <source>
        <strain evidence="4 5">HHB9708</strain>
    </source>
</reference>
<feature type="region of interest" description="Disordered" evidence="2">
    <location>
        <begin position="61"/>
        <end position="87"/>
    </location>
</feature>
<feature type="compositionally biased region" description="Polar residues" evidence="2">
    <location>
        <begin position="306"/>
        <end position="320"/>
    </location>
</feature>
<accession>A0A164V2F2</accession>
<feature type="region of interest" description="Disordered" evidence="2">
    <location>
        <begin position="306"/>
        <end position="339"/>
    </location>
</feature>
<sequence length="711" mass="78343">MVLGFIRKKKQSPPRQNSPLKVSPSLPELKIRSTSDKAMAWPENLVDVDDLQQEMQNIEPFPSPPHSLTGPSKISFSQSTNESPIPFHKPFRMPTTSDASAGSVAGTLKTATTTTHHAGSPGFPAPPLSASKAGHTIYASPPSAWGRESSYSVSGRARSIRTRKNVPPTFNIMVAGAIGTGKTSLLRLILETSDISPTATLEHRASLERFLHGPTKHTKSIKLTRVEVLDSPSERLTLTAIDTPGLNFDVGMELELESQVRDIVKFIDDLYMDSLEEEHKIIRGSKGDQHVHLLVYLIDPTAVLNSRPQTSSRKSRTTPPGSDDEYSSDDDSDSDGDSRVSLPLAQIKVLKRLANKVNILPVVAHSDSMTDSNLELVKRVVKRDLKQAGLGFGVFGSRAETLKDRSATPKARIHKASVRTPQVPPSPASPRGRSNGHANFYPKTDSEYPTPSSDSSDSDSDVDEDAEADEEGRHRSAHRVIKIRSTRSGRFSSAANNDRTKLARSRSRTRRSHANDSDEDFDLWRARQETLYLESQARLAHPKGQGLNAEDKRLSYASSRIRDHQLGMMNLYGPGNGKTGEGAIAEIEKLIPFAIVAPEQRKRPKHRNPESIATDSLEGGIGSVEGQGGDYDHEASLFTRKYRWGVIDVLDPSHCDFVPMRSAIFGSHMKALRSATKEAYERFRMEKLLVRRATRTMGDESRMKLMAEAGL</sequence>
<dbReference type="Gene3D" id="3.40.50.300">
    <property type="entry name" value="P-loop containing nucleotide triphosphate hydrolases"/>
    <property type="match status" value="2"/>
</dbReference>
<organism evidence="4 5">
    <name type="scientific">Sistotremastrum niveocremeum HHB9708</name>
    <dbReference type="NCBI Taxonomy" id="1314777"/>
    <lineage>
        <taxon>Eukaryota</taxon>
        <taxon>Fungi</taxon>
        <taxon>Dikarya</taxon>
        <taxon>Basidiomycota</taxon>
        <taxon>Agaricomycotina</taxon>
        <taxon>Agaricomycetes</taxon>
        <taxon>Sistotremastrales</taxon>
        <taxon>Sistotremastraceae</taxon>
        <taxon>Sertulicium</taxon>
        <taxon>Sertulicium niveocremeum</taxon>
    </lineage>
</organism>
<dbReference type="InterPro" id="IPR027417">
    <property type="entry name" value="P-loop_NTPase"/>
</dbReference>
<feature type="region of interest" description="Disordered" evidence="2">
    <location>
        <begin position="600"/>
        <end position="619"/>
    </location>
</feature>
<feature type="compositionally biased region" description="Polar residues" evidence="2">
    <location>
        <begin position="488"/>
        <end position="497"/>
    </location>
</feature>
<keyword evidence="1" id="KW-0342">GTP-binding</keyword>
<dbReference type="GO" id="GO:0005525">
    <property type="term" value="F:GTP binding"/>
    <property type="evidence" value="ECO:0007669"/>
    <property type="project" value="UniProtKB-KW"/>
</dbReference>
<keyword evidence="5" id="KW-1185">Reference proteome</keyword>
<gene>
    <name evidence="4" type="ORF">SISNIDRAFT_465919</name>
</gene>
<evidence type="ECO:0000259" key="3">
    <source>
        <dbReference type="PROSITE" id="PS51719"/>
    </source>
</evidence>
<evidence type="ECO:0000313" key="4">
    <source>
        <dbReference type="EMBL" id="KZS93752.1"/>
    </source>
</evidence>
<dbReference type="PROSITE" id="PS51719">
    <property type="entry name" value="G_SEPTIN"/>
    <property type="match status" value="1"/>
</dbReference>